<accession>A0A8R1HFN4</accession>
<name>A0A8R1HFN4_CAEJA</name>
<keyword evidence="1" id="KW-0175">Coiled coil</keyword>
<proteinExistence type="predicted"/>
<feature type="coiled-coil region" evidence="1">
    <location>
        <begin position="89"/>
        <end position="116"/>
    </location>
</feature>
<dbReference type="EnsemblMetazoa" id="CJA00048.1">
    <property type="protein sequence ID" value="CJA00048.1"/>
    <property type="gene ID" value="WBGene00119252"/>
</dbReference>
<keyword evidence="4" id="KW-1185">Reference proteome</keyword>
<keyword evidence="2" id="KW-1133">Transmembrane helix</keyword>
<keyword evidence="2" id="KW-0472">Membrane</keyword>
<evidence type="ECO:0000256" key="1">
    <source>
        <dbReference type="SAM" id="Coils"/>
    </source>
</evidence>
<evidence type="ECO:0000313" key="3">
    <source>
        <dbReference type="EnsemblMetazoa" id="CJA00048.1"/>
    </source>
</evidence>
<dbReference type="Proteomes" id="UP000005237">
    <property type="component" value="Unassembled WGS sequence"/>
</dbReference>
<reference evidence="4" key="1">
    <citation type="submission" date="2010-08" db="EMBL/GenBank/DDBJ databases">
        <authorList>
            <consortium name="Caenorhabditis japonica Sequencing Consortium"/>
            <person name="Wilson R.K."/>
        </authorList>
    </citation>
    <scope>NUCLEOTIDE SEQUENCE [LARGE SCALE GENOMIC DNA]</scope>
    <source>
        <strain evidence="4">DF5081</strain>
    </source>
</reference>
<dbReference type="AlphaFoldDB" id="A0A8R1HFN4"/>
<protein>
    <submittedName>
        <fullName evidence="3">Uncharacterized protein</fullName>
    </submittedName>
</protein>
<organism evidence="3 4">
    <name type="scientific">Caenorhabditis japonica</name>
    <dbReference type="NCBI Taxonomy" id="281687"/>
    <lineage>
        <taxon>Eukaryota</taxon>
        <taxon>Metazoa</taxon>
        <taxon>Ecdysozoa</taxon>
        <taxon>Nematoda</taxon>
        <taxon>Chromadorea</taxon>
        <taxon>Rhabditida</taxon>
        <taxon>Rhabditina</taxon>
        <taxon>Rhabditomorpha</taxon>
        <taxon>Rhabditoidea</taxon>
        <taxon>Rhabditidae</taxon>
        <taxon>Peloderinae</taxon>
        <taxon>Caenorhabditis</taxon>
    </lineage>
</organism>
<keyword evidence="2" id="KW-0812">Transmembrane</keyword>
<feature type="transmembrane region" description="Helical" evidence="2">
    <location>
        <begin position="52"/>
        <end position="72"/>
    </location>
</feature>
<sequence length="119" mass="14083">MTTTYMEGEIIEEIFNYDETMNATVIVDMWNGTTTTAVTTISPERERLYESLALSVSAIIFILLGIVVMYYVKTSRWYREWWSTRQNEKMAKKEEKARLKAKAELEKEQEEDEEEEYSV</sequence>
<evidence type="ECO:0000313" key="4">
    <source>
        <dbReference type="Proteomes" id="UP000005237"/>
    </source>
</evidence>
<evidence type="ECO:0000256" key="2">
    <source>
        <dbReference type="SAM" id="Phobius"/>
    </source>
</evidence>
<reference evidence="3" key="2">
    <citation type="submission" date="2022-06" db="UniProtKB">
        <authorList>
            <consortium name="EnsemblMetazoa"/>
        </authorList>
    </citation>
    <scope>IDENTIFICATION</scope>
    <source>
        <strain evidence="3">DF5081</strain>
    </source>
</reference>